<keyword evidence="1" id="KW-0805">Transcription regulation</keyword>
<name>A0A1X1D3J3_9GAMM</name>
<dbReference type="Gene3D" id="2.60.120.280">
    <property type="entry name" value="Regulatory protein AraC"/>
    <property type="match status" value="1"/>
</dbReference>
<dbReference type="GO" id="GO:0043565">
    <property type="term" value="F:sequence-specific DNA binding"/>
    <property type="evidence" value="ECO:0007669"/>
    <property type="project" value="InterPro"/>
</dbReference>
<dbReference type="InterPro" id="IPR009057">
    <property type="entry name" value="Homeodomain-like_sf"/>
</dbReference>
<accession>A0A1X1D3J3</accession>
<comment type="caution">
    <text evidence="5">The sequence shown here is derived from an EMBL/GenBank/DDBJ whole genome shotgun (WGS) entry which is preliminary data.</text>
</comment>
<evidence type="ECO:0000313" key="6">
    <source>
        <dbReference type="Proteomes" id="UP000193558"/>
    </source>
</evidence>
<dbReference type="InterPro" id="IPR037923">
    <property type="entry name" value="HTH-like"/>
</dbReference>
<dbReference type="SUPFAM" id="SSF46689">
    <property type="entry name" value="Homeodomain-like"/>
    <property type="match status" value="2"/>
</dbReference>
<dbReference type="EMBL" id="MLFR01000002">
    <property type="protein sequence ID" value="ORM71252.1"/>
    <property type="molecule type" value="Genomic_DNA"/>
</dbReference>
<dbReference type="GO" id="GO:0003700">
    <property type="term" value="F:DNA-binding transcription factor activity"/>
    <property type="evidence" value="ECO:0007669"/>
    <property type="project" value="InterPro"/>
</dbReference>
<dbReference type="Proteomes" id="UP000193558">
    <property type="component" value="Unassembled WGS sequence"/>
</dbReference>
<dbReference type="InterPro" id="IPR018060">
    <property type="entry name" value="HTH_AraC"/>
</dbReference>
<organism evidence="5 6">
    <name type="scientific">Pantoea rwandensis</name>
    <dbReference type="NCBI Taxonomy" id="1076550"/>
    <lineage>
        <taxon>Bacteria</taxon>
        <taxon>Pseudomonadati</taxon>
        <taxon>Pseudomonadota</taxon>
        <taxon>Gammaproteobacteria</taxon>
        <taxon>Enterobacterales</taxon>
        <taxon>Erwiniaceae</taxon>
        <taxon>Pantoea</taxon>
    </lineage>
</organism>
<gene>
    <name evidence="5" type="ORF">HA51_03875</name>
</gene>
<keyword evidence="2 5" id="KW-0238">DNA-binding</keyword>
<dbReference type="RefSeq" id="WP_084932687.1">
    <property type="nucleotide sequence ID" value="NZ_MLFR01000002.1"/>
</dbReference>
<evidence type="ECO:0000259" key="4">
    <source>
        <dbReference type="PROSITE" id="PS01124"/>
    </source>
</evidence>
<evidence type="ECO:0000256" key="3">
    <source>
        <dbReference type="ARBA" id="ARBA00023163"/>
    </source>
</evidence>
<dbReference type="SUPFAM" id="SSF51215">
    <property type="entry name" value="Regulatory protein AraC"/>
    <property type="match status" value="1"/>
</dbReference>
<proteinExistence type="predicted"/>
<evidence type="ECO:0000313" key="5">
    <source>
        <dbReference type="EMBL" id="ORM71252.1"/>
    </source>
</evidence>
<dbReference type="NCBIfam" id="NF007860">
    <property type="entry name" value="PRK10572.1"/>
    <property type="match status" value="1"/>
</dbReference>
<dbReference type="InterPro" id="IPR003313">
    <property type="entry name" value="AraC-bd"/>
</dbReference>
<dbReference type="PANTHER" id="PTHR43280:SF25">
    <property type="entry name" value="ARABINOSE OPERON REGULATORY PROTEIN"/>
    <property type="match status" value="1"/>
</dbReference>
<dbReference type="AlphaFoldDB" id="A0A1X1D3J3"/>
<sequence>MEELNEADMLSFSPLMRSFTFNAFMVSGFTPISPGSKLDFFIHRPNGMKGYMMNLTLKGKGIIHHANGEFHCQEDEMLLFPPGVIHHYGRAKESIAWDHLWIYFIPRPYWSDWLRWDHKQGDIGRMRLPDHAHSQQMIQLFKEVISSNAVGASLPEAMAMNALERIILKAFQLQPASNRHNRDPRIQTVCDYIIEHLPEDTRIEELASMTFLSTSRLTHIFRKEMGTTIYGWREQLRVSRACDLLRYTQLNVTQVARAVGYEDPLYFSRVFSQHNQLSPRDYRKKFEQAPLF</sequence>
<protein>
    <submittedName>
        <fullName evidence="5">DNA-binding transcriptional regulator AraC</fullName>
    </submittedName>
</protein>
<dbReference type="PROSITE" id="PS01124">
    <property type="entry name" value="HTH_ARAC_FAMILY_2"/>
    <property type="match status" value="1"/>
</dbReference>
<dbReference type="Pfam" id="PF02311">
    <property type="entry name" value="AraC_binding"/>
    <property type="match status" value="1"/>
</dbReference>
<feature type="domain" description="HTH araC/xylS-type" evidence="4">
    <location>
        <begin position="187"/>
        <end position="285"/>
    </location>
</feature>
<dbReference type="InterPro" id="IPR018062">
    <property type="entry name" value="HTH_AraC-typ_CS"/>
</dbReference>
<evidence type="ECO:0000256" key="1">
    <source>
        <dbReference type="ARBA" id="ARBA00023015"/>
    </source>
</evidence>
<dbReference type="Pfam" id="PF12833">
    <property type="entry name" value="HTH_18"/>
    <property type="match status" value="1"/>
</dbReference>
<keyword evidence="3" id="KW-0804">Transcription</keyword>
<reference evidence="5 6" key="1">
    <citation type="journal article" date="2017" name="Antonie Van Leeuwenhoek">
        <title>Phylogenomic resolution of the bacterial genus Pantoea and its relationship with Erwinia and Tatumella.</title>
        <authorList>
            <person name="Palmer M."/>
            <person name="Steenkamp E.T."/>
            <person name="Coetzee M.P."/>
            <person name="Chan W.Y."/>
            <person name="van Zyl E."/>
            <person name="De Maayer P."/>
            <person name="Coutinho T.A."/>
            <person name="Blom J."/>
            <person name="Smits T.H."/>
            <person name="Duffy B."/>
            <person name="Venter S.N."/>
        </authorList>
    </citation>
    <scope>NUCLEOTIDE SEQUENCE [LARGE SCALE GENOMIC DNA]</scope>
    <source>
        <strain evidence="5 6">LMG 26275</strain>
    </source>
</reference>
<dbReference type="OrthoDB" id="9803764at2"/>
<dbReference type="SMART" id="SM00342">
    <property type="entry name" value="HTH_ARAC"/>
    <property type="match status" value="1"/>
</dbReference>
<dbReference type="PANTHER" id="PTHR43280">
    <property type="entry name" value="ARAC-FAMILY TRANSCRIPTIONAL REGULATOR"/>
    <property type="match status" value="1"/>
</dbReference>
<evidence type="ECO:0000256" key="2">
    <source>
        <dbReference type="ARBA" id="ARBA00023125"/>
    </source>
</evidence>
<dbReference type="Gene3D" id="1.10.10.60">
    <property type="entry name" value="Homeodomain-like"/>
    <property type="match status" value="2"/>
</dbReference>
<dbReference type="PROSITE" id="PS00041">
    <property type="entry name" value="HTH_ARAC_FAMILY_1"/>
    <property type="match status" value="1"/>
</dbReference>